<name>A0A5M3MWI1_CONPW</name>
<dbReference type="OrthoDB" id="19224at2759"/>
<feature type="compositionally biased region" description="Low complexity" evidence="3">
    <location>
        <begin position="514"/>
        <end position="523"/>
    </location>
</feature>
<dbReference type="InterPro" id="IPR008383">
    <property type="entry name" value="API5"/>
</dbReference>
<sequence length="630" mass="68479">MTFNPRDIEQQVYVALSRSKKGSPLRRRAFDRLLGLTRAPESAAKSLAAQKIPVLFSDFPELAEEAINAIYDLCEDLDPEVRMSGYKSLVHISEVDCKLVKRNTDVLVQLLQCDEPREASVVKDALCRHLDFDPVVTFSVLCDQMTPHEQQSMDGEQENQHLRELVIRFLAQDARNLIRRHADDPGSESESIMAESLSEAIVRPPTSDSARVLVDLMLSMSYFRREPSRGRNLLIALMRLIDASLDTSSTSASMQATFDGLDTYFELAETVSLQKRLASPSELLRFCLNSLVRGDKLKHLPRHLQLSAAGVIARALDESRDELRLSSEMREFHALRDQAVDGCLSLLEVFTARQDLSLKPADLKSLRTLIGACKARSDYTSWKPSPVLKQITNKLLQVKEVDADKALVALVKSLASEPQPLPLDKPQAPAHGPSSLPQKPSGPVRPPAKRPAPTSDEAESSRGRQQAPHLDDEHRHKKLRSGADAKGQPVNTPAHGLSLLSRMTPSSPSPSPLPSLDSPAPTSHMRGARKQADITNPRSMSDEAPQSNVSANVKTRNTATGHSASGGRPFSPVVGFSIKGAAGRELRDSGTGSGSASPSLLERVATSSPGSLGERLGGGGGGARRPGRGF</sequence>
<dbReference type="RefSeq" id="XP_007767246.1">
    <property type="nucleotide sequence ID" value="XM_007769056.1"/>
</dbReference>
<dbReference type="EMBL" id="JH711576">
    <property type="protein sequence ID" value="EIW83512.1"/>
    <property type="molecule type" value="Genomic_DNA"/>
</dbReference>
<evidence type="ECO:0000256" key="1">
    <source>
        <dbReference type="ARBA" id="ARBA00009515"/>
    </source>
</evidence>
<proteinExistence type="inferred from homology"/>
<dbReference type="AlphaFoldDB" id="A0A5M3MWI1"/>
<dbReference type="GO" id="GO:0006915">
    <property type="term" value="P:apoptotic process"/>
    <property type="evidence" value="ECO:0007669"/>
    <property type="project" value="UniProtKB-KW"/>
</dbReference>
<comment type="similarity">
    <text evidence="1">Belongs to the API5 family.</text>
</comment>
<protein>
    <recommendedName>
        <fullName evidence="6">ARM repeat-containing protein</fullName>
    </recommendedName>
</protein>
<feature type="compositionally biased region" description="Polar residues" evidence="3">
    <location>
        <begin position="533"/>
        <end position="563"/>
    </location>
</feature>
<dbReference type="SUPFAM" id="SSF48371">
    <property type="entry name" value="ARM repeat"/>
    <property type="match status" value="1"/>
</dbReference>
<feature type="compositionally biased region" description="Low complexity" evidence="3">
    <location>
        <begin position="497"/>
        <end position="506"/>
    </location>
</feature>
<evidence type="ECO:0008006" key="6">
    <source>
        <dbReference type="Google" id="ProtNLM"/>
    </source>
</evidence>
<keyword evidence="2" id="KW-0053">Apoptosis</keyword>
<evidence type="ECO:0000256" key="2">
    <source>
        <dbReference type="ARBA" id="ARBA00022703"/>
    </source>
</evidence>
<reference evidence="5" key="1">
    <citation type="journal article" date="2012" name="Science">
        <title>The Paleozoic origin of enzymatic lignin decomposition reconstructed from 31 fungal genomes.</title>
        <authorList>
            <person name="Floudas D."/>
            <person name="Binder M."/>
            <person name="Riley R."/>
            <person name="Barry K."/>
            <person name="Blanchette R.A."/>
            <person name="Henrissat B."/>
            <person name="Martinez A.T."/>
            <person name="Otillar R."/>
            <person name="Spatafora J.W."/>
            <person name="Yadav J.S."/>
            <person name="Aerts A."/>
            <person name="Benoit I."/>
            <person name="Boyd A."/>
            <person name="Carlson A."/>
            <person name="Copeland A."/>
            <person name="Coutinho P.M."/>
            <person name="de Vries R.P."/>
            <person name="Ferreira P."/>
            <person name="Findley K."/>
            <person name="Foster B."/>
            <person name="Gaskell J."/>
            <person name="Glotzer D."/>
            <person name="Gorecki P."/>
            <person name="Heitman J."/>
            <person name="Hesse C."/>
            <person name="Hori C."/>
            <person name="Igarashi K."/>
            <person name="Jurgens J.A."/>
            <person name="Kallen N."/>
            <person name="Kersten P."/>
            <person name="Kohler A."/>
            <person name="Kuees U."/>
            <person name="Kumar T.K.A."/>
            <person name="Kuo A."/>
            <person name="LaButti K."/>
            <person name="Larrondo L.F."/>
            <person name="Lindquist E."/>
            <person name="Ling A."/>
            <person name="Lombard V."/>
            <person name="Lucas S."/>
            <person name="Lundell T."/>
            <person name="Martin R."/>
            <person name="McLaughlin D.J."/>
            <person name="Morgenstern I."/>
            <person name="Morin E."/>
            <person name="Murat C."/>
            <person name="Nagy L.G."/>
            <person name="Nolan M."/>
            <person name="Ohm R.A."/>
            <person name="Patyshakuliyeva A."/>
            <person name="Rokas A."/>
            <person name="Ruiz-Duenas F.J."/>
            <person name="Sabat G."/>
            <person name="Salamov A."/>
            <person name="Samejima M."/>
            <person name="Schmutz J."/>
            <person name="Slot J.C."/>
            <person name="St John F."/>
            <person name="Stenlid J."/>
            <person name="Sun H."/>
            <person name="Sun S."/>
            <person name="Syed K."/>
            <person name="Tsang A."/>
            <person name="Wiebenga A."/>
            <person name="Young D."/>
            <person name="Pisabarro A."/>
            <person name="Eastwood D.C."/>
            <person name="Martin F."/>
            <person name="Cullen D."/>
            <person name="Grigoriev I.V."/>
            <person name="Hibbett D.S."/>
        </authorList>
    </citation>
    <scope>NUCLEOTIDE SEQUENCE [LARGE SCALE GENOMIC DNA]</scope>
    <source>
        <strain evidence="5">RWD-64-598 SS2</strain>
    </source>
</reference>
<dbReference type="Proteomes" id="UP000053558">
    <property type="component" value="Unassembled WGS sequence"/>
</dbReference>
<evidence type="ECO:0000256" key="3">
    <source>
        <dbReference type="SAM" id="MobiDB-lite"/>
    </source>
</evidence>
<dbReference type="GeneID" id="19205133"/>
<dbReference type="KEGG" id="cput:CONPUDRAFT_164439"/>
<dbReference type="OMA" id="YDLCEDS"/>
<keyword evidence="5" id="KW-1185">Reference proteome</keyword>
<evidence type="ECO:0000313" key="4">
    <source>
        <dbReference type="EMBL" id="EIW83512.1"/>
    </source>
</evidence>
<organism evidence="4 5">
    <name type="scientific">Coniophora puteana (strain RWD-64-598)</name>
    <name type="common">Brown rot fungus</name>
    <dbReference type="NCBI Taxonomy" id="741705"/>
    <lineage>
        <taxon>Eukaryota</taxon>
        <taxon>Fungi</taxon>
        <taxon>Dikarya</taxon>
        <taxon>Basidiomycota</taxon>
        <taxon>Agaricomycotina</taxon>
        <taxon>Agaricomycetes</taxon>
        <taxon>Agaricomycetidae</taxon>
        <taxon>Boletales</taxon>
        <taxon>Coniophorineae</taxon>
        <taxon>Coniophoraceae</taxon>
        <taxon>Coniophora</taxon>
    </lineage>
</organism>
<dbReference type="Pfam" id="PF05918">
    <property type="entry name" value="API5"/>
    <property type="match status" value="1"/>
</dbReference>
<feature type="region of interest" description="Disordered" evidence="3">
    <location>
        <begin position="418"/>
        <end position="630"/>
    </location>
</feature>
<evidence type="ECO:0000313" key="5">
    <source>
        <dbReference type="Proteomes" id="UP000053558"/>
    </source>
</evidence>
<gene>
    <name evidence="4" type="ORF">CONPUDRAFT_164439</name>
</gene>
<dbReference type="GO" id="GO:0005634">
    <property type="term" value="C:nucleus"/>
    <property type="evidence" value="ECO:0007669"/>
    <property type="project" value="TreeGrafter"/>
</dbReference>
<feature type="compositionally biased region" description="Gly residues" evidence="3">
    <location>
        <begin position="615"/>
        <end position="624"/>
    </location>
</feature>
<dbReference type="GO" id="GO:0043066">
    <property type="term" value="P:negative regulation of apoptotic process"/>
    <property type="evidence" value="ECO:0007669"/>
    <property type="project" value="TreeGrafter"/>
</dbReference>
<dbReference type="InterPro" id="IPR016024">
    <property type="entry name" value="ARM-type_fold"/>
</dbReference>
<accession>A0A5M3MWI1</accession>
<dbReference type="GO" id="GO:0003723">
    <property type="term" value="F:RNA binding"/>
    <property type="evidence" value="ECO:0007669"/>
    <property type="project" value="TreeGrafter"/>
</dbReference>
<dbReference type="PANTHER" id="PTHR12758">
    <property type="entry name" value="APOPTOSIS INHIBITOR 5-RELATED"/>
    <property type="match status" value="1"/>
</dbReference>
<dbReference type="PANTHER" id="PTHR12758:SF19">
    <property type="entry name" value="APOPTOSIS INHIBITOR 5"/>
    <property type="match status" value="1"/>
</dbReference>
<comment type="caution">
    <text evidence="4">The sequence shown here is derived from an EMBL/GenBank/DDBJ whole genome shotgun (WGS) entry which is preliminary data.</text>
</comment>